<dbReference type="RefSeq" id="WP_044566415.1">
    <property type="nucleotide sequence ID" value="NZ_BAABDR010000047.1"/>
</dbReference>
<keyword evidence="3" id="KW-1185">Reference proteome</keyword>
<gene>
    <name evidence="2" type="ORF">J2Z30_009870</name>
    <name evidence="1" type="ORF">SIRAN160</name>
</gene>
<evidence type="ECO:0000313" key="2">
    <source>
        <dbReference type="EMBL" id="MBP2068788.1"/>
    </source>
</evidence>
<dbReference type="PATRIC" id="fig|576784.4.peg.29"/>
<name>A0A060ZJ38_9ACTN</name>
<dbReference type="EMBL" id="LK022848">
    <property type="protein sequence ID" value="CDR01165.1"/>
    <property type="molecule type" value="Genomic_DNA"/>
</dbReference>
<dbReference type="EMBL" id="JAGGLR010000054">
    <property type="protein sequence ID" value="MBP2068788.1"/>
    <property type="molecule type" value="Genomic_DNA"/>
</dbReference>
<reference evidence="1" key="1">
    <citation type="submission" date="2014-05" db="EMBL/GenBank/DDBJ databases">
        <authorList>
            <person name="Horn Fabian"/>
        </authorList>
    </citation>
    <scope>NUCLEOTIDE SEQUENCE</scope>
</reference>
<sequence length="146" mass="16094">MEIHDAPVGIINEFRFDKPQFPGQGLSGFLVGEGAAVAHYAQDTAVVAVRLQKTRRKWMSGVTRAFKQVTRSSARRLLALGARPLCHGHLSRAGGAAPAITAVRQRWTMRWKAPLNAFQIAFEGCLTPSTTRQLTRSVAKLTHLFQ</sequence>
<evidence type="ECO:0000313" key="1">
    <source>
        <dbReference type="EMBL" id="CDR01165.1"/>
    </source>
</evidence>
<accession>A0A060ZJ38</accession>
<proteinExistence type="predicted"/>
<dbReference type="GeneID" id="32473071"/>
<organism evidence="1">
    <name type="scientific">Streptomyces iranensis</name>
    <dbReference type="NCBI Taxonomy" id="576784"/>
    <lineage>
        <taxon>Bacteria</taxon>
        <taxon>Bacillati</taxon>
        <taxon>Actinomycetota</taxon>
        <taxon>Actinomycetes</taxon>
        <taxon>Kitasatosporales</taxon>
        <taxon>Streptomycetaceae</taxon>
        <taxon>Streptomyces</taxon>
        <taxon>Streptomyces violaceusniger group</taxon>
    </lineage>
</organism>
<dbReference type="AlphaFoldDB" id="A0A060ZJ38"/>
<evidence type="ECO:0000313" key="3">
    <source>
        <dbReference type="Proteomes" id="UP000756710"/>
    </source>
</evidence>
<dbReference type="HOGENOM" id="CLU_1776413_0_0_11"/>
<reference evidence="2 3" key="2">
    <citation type="submission" date="2021-03" db="EMBL/GenBank/DDBJ databases">
        <title>Genomic Encyclopedia of Type Strains, Phase IV (KMG-IV): sequencing the most valuable type-strain genomes for metagenomic binning, comparative biology and taxonomic classification.</title>
        <authorList>
            <person name="Goeker M."/>
        </authorList>
    </citation>
    <scope>NUCLEOTIDE SEQUENCE [LARGE SCALE GENOMIC DNA]</scope>
    <source>
        <strain evidence="2 3">DSM 41954</strain>
    </source>
</reference>
<dbReference type="Proteomes" id="UP000756710">
    <property type="component" value="Unassembled WGS sequence"/>
</dbReference>
<protein>
    <submittedName>
        <fullName evidence="1">Uncharacterized protein</fullName>
    </submittedName>
</protein>